<gene>
    <name evidence="2" type="ORF">K444DRAFT_664514</name>
</gene>
<accession>A0A2J6T5Z6</accession>
<protein>
    <submittedName>
        <fullName evidence="2">HET-domain-containing protein</fullName>
    </submittedName>
</protein>
<evidence type="ECO:0000313" key="3">
    <source>
        <dbReference type="Proteomes" id="UP000235371"/>
    </source>
</evidence>
<name>A0A2J6T5Z6_9HELO</name>
<reference evidence="2 3" key="1">
    <citation type="submission" date="2016-04" db="EMBL/GenBank/DDBJ databases">
        <title>A degradative enzymes factory behind the ericoid mycorrhizal symbiosis.</title>
        <authorList>
            <consortium name="DOE Joint Genome Institute"/>
            <person name="Martino E."/>
            <person name="Morin E."/>
            <person name="Grelet G."/>
            <person name="Kuo A."/>
            <person name="Kohler A."/>
            <person name="Daghino S."/>
            <person name="Barry K."/>
            <person name="Choi C."/>
            <person name="Cichocki N."/>
            <person name="Clum A."/>
            <person name="Copeland A."/>
            <person name="Hainaut M."/>
            <person name="Haridas S."/>
            <person name="Labutti K."/>
            <person name="Lindquist E."/>
            <person name="Lipzen A."/>
            <person name="Khouja H.-R."/>
            <person name="Murat C."/>
            <person name="Ohm R."/>
            <person name="Olson A."/>
            <person name="Spatafora J."/>
            <person name="Veneault-Fourrey C."/>
            <person name="Henrissat B."/>
            <person name="Grigoriev I."/>
            <person name="Martin F."/>
            <person name="Perotto S."/>
        </authorList>
    </citation>
    <scope>NUCLEOTIDE SEQUENCE [LARGE SCALE GENOMIC DNA]</scope>
    <source>
        <strain evidence="2 3">E</strain>
    </source>
</reference>
<dbReference type="STRING" id="1095630.A0A2J6T5Z6"/>
<dbReference type="InterPro" id="IPR010730">
    <property type="entry name" value="HET"/>
</dbReference>
<evidence type="ECO:0000259" key="1">
    <source>
        <dbReference type="Pfam" id="PF06985"/>
    </source>
</evidence>
<dbReference type="OrthoDB" id="3474306at2759"/>
<dbReference type="Pfam" id="PF06985">
    <property type="entry name" value="HET"/>
    <property type="match status" value="1"/>
</dbReference>
<feature type="domain" description="Heterokaryon incompatibility" evidence="1">
    <location>
        <begin position="185"/>
        <end position="341"/>
    </location>
</feature>
<dbReference type="PANTHER" id="PTHR33112">
    <property type="entry name" value="DOMAIN PROTEIN, PUTATIVE-RELATED"/>
    <property type="match status" value="1"/>
</dbReference>
<dbReference type="Proteomes" id="UP000235371">
    <property type="component" value="Unassembled WGS sequence"/>
</dbReference>
<evidence type="ECO:0000313" key="2">
    <source>
        <dbReference type="EMBL" id="PMD58437.1"/>
    </source>
</evidence>
<dbReference type="RefSeq" id="XP_024735341.1">
    <property type="nucleotide sequence ID" value="XM_024886971.1"/>
</dbReference>
<dbReference type="GeneID" id="36595047"/>
<dbReference type="AlphaFoldDB" id="A0A2J6T5Z6"/>
<keyword evidence="3" id="KW-1185">Reference proteome</keyword>
<dbReference type="EMBL" id="KZ613822">
    <property type="protein sequence ID" value="PMD58437.1"/>
    <property type="molecule type" value="Genomic_DNA"/>
</dbReference>
<sequence>MLCAKCQTLCSSIDPHQDNDFIHHETLEELRTSSIWGCHLCKIIHRAFKEKPYESISVSSKVIIKTRQDSGIEVSFVDPVPKSAGDHRNGRKSPVVYVIFQSINLPRRFTSTLQLSETSNDPNTGSEPACRLAATWLEECLETHKRCLASTAGDPPLPHRVIDVGLIDDLAEPYLLETSGQMGKYLTLSHCWGGGSPIKTTKENIQRHRTGVKLADLPRTFRDAVHVARKLGCRYLWIDSLCIIQDDRKDWEVEAILMHQYYKQSLLTIAAADGNNSDAGLFRDRDGLKNRPFELGFTDVNGSSRQLYAYTNTMSFELARSSLSESFKPSPLYDRAWVFQEQALSPRTLTYARDRLSWRCQEMLFDERAPLMKSVEDFIIKDKTTNIVRRGGDPRSTDATIAELQQKWIFPGLSPNSSRSVANTGYHAKCCYLPKDEFFVEWGNVVRDYTQRGMTYQSDKLIAIQGIADALAPIASRTYFAGIWVESTKSIFMGLLWSSTRPKLKPSQRLDIAPSWSWASTEGAVLWPGHWLCRLQSRIQILELKRSGTAVKATAELIVEVKLRPAFVEDNQVFAVINWPEEHTEKLSGQSTNAPPSSRWPLDKREIPLSLDENLGSNVQIWFAELAAGEVHTQANRKDVHCLVLLGCGENSSTFRRVGYSMWKESMWASSELPETRKTTLAIL</sequence>
<dbReference type="InParanoid" id="A0A2J6T5Z6"/>
<proteinExistence type="predicted"/>
<dbReference type="PANTHER" id="PTHR33112:SF16">
    <property type="entry name" value="HETEROKARYON INCOMPATIBILITY DOMAIN-CONTAINING PROTEIN"/>
    <property type="match status" value="1"/>
</dbReference>
<organism evidence="2 3">
    <name type="scientific">Hyaloscypha bicolor E</name>
    <dbReference type="NCBI Taxonomy" id="1095630"/>
    <lineage>
        <taxon>Eukaryota</taxon>
        <taxon>Fungi</taxon>
        <taxon>Dikarya</taxon>
        <taxon>Ascomycota</taxon>
        <taxon>Pezizomycotina</taxon>
        <taxon>Leotiomycetes</taxon>
        <taxon>Helotiales</taxon>
        <taxon>Hyaloscyphaceae</taxon>
        <taxon>Hyaloscypha</taxon>
        <taxon>Hyaloscypha bicolor</taxon>
    </lineage>
</organism>